<dbReference type="RefSeq" id="WP_349204394.1">
    <property type="nucleotide sequence ID" value="NZ_JBBMFN010000006.1"/>
</dbReference>
<evidence type="ECO:0000256" key="1">
    <source>
        <dbReference type="ARBA" id="ARBA00022741"/>
    </source>
</evidence>
<dbReference type="GO" id="GO:0016787">
    <property type="term" value="F:hydrolase activity"/>
    <property type="evidence" value="ECO:0007669"/>
    <property type="project" value="UniProtKB-KW"/>
</dbReference>
<keyword evidence="5" id="KW-0378">Hydrolase</keyword>
<keyword evidence="2" id="KW-0067">ATP-binding</keyword>
<comment type="caution">
    <text evidence="5">The sequence shown here is derived from an EMBL/GenBank/DDBJ whole genome shotgun (WGS) entry which is preliminary data.</text>
</comment>
<dbReference type="SUPFAM" id="SSF52540">
    <property type="entry name" value="P-loop containing nucleoside triphosphate hydrolases"/>
    <property type="match status" value="1"/>
</dbReference>
<dbReference type="EC" id="3.6.4.-" evidence="5"/>
<evidence type="ECO:0000259" key="4">
    <source>
        <dbReference type="PROSITE" id="PS51194"/>
    </source>
</evidence>
<organism evidence="5 6">
    <name type="scientific">Niallia hominis</name>
    <dbReference type="NCBI Taxonomy" id="3133173"/>
    <lineage>
        <taxon>Bacteria</taxon>
        <taxon>Bacillati</taxon>
        <taxon>Bacillota</taxon>
        <taxon>Bacilli</taxon>
        <taxon>Bacillales</taxon>
        <taxon>Bacillaceae</taxon>
        <taxon>Niallia</taxon>
    </lineage>
</organism>
<evidence type="ECO:0000256" key="2">
    <source>
        <dbReference type="ARBA" id="ARBA00022840"/>
    </source>
</evidence>
<dbReference type="GO" id="GO:0004386">
    <property type="term" value="F:helicase activity"/>
    <property type="evidence" value="ECO:0007669"/>
    <property type="project" value="UniProtKB-KW"/>
</dbReference>
<feature type="domain" description="Helicase ATP-binding" evidence="3">
    <location>
        <begin position="68"/>
        <end position="248"/>
    </location>
</feature>
<keyword evidence="1" id="KW-0547">Nucleotide-binding</keyword>
<gene>
    <name evidence="5" type="ORF">WMO63_04870</name>
</gene>
<dbReference type="InterPro" id="IPR001650">
    <property type="entry name" value="Helicase_C-like"/>
</dbReference>
<accession>A0ABV1EZ92</accession>
<dbReference type="Pfam" id="PF09369">
    <property type="entry name" value="MZB"/>
    <property type="match status" value="1"/>
</dbReference>
<protein>
    <submittedName>
        <fullName evidence="5">DEAD/DEAH box helicase</fullName>
        <ecNumber evidence="5">3.6.4.-</ecNumber>
    </submittedName>
</protein>
<dbReference type="PANTHER" id="PTHR47957">
    <property type="entry name" value="ATP-DEPENDENT HELICASE HRQ1"/>
    <property type="match status" value="1"/>
</dbReference>
<dbReference type="Pfam" id="PF22982">
    <property type="entry name" value="WHD_HRQ1"/>
    <property type="match status" value="1"/>
</dbReference>
<dbReference type="Pfam" id="PF00271">
    <property type="entry name" value="Helicase_C"/>
    <property type="match status" value="1"/>
</dbReference>
<name>A0ABV1EZ92_9BACI</name>
<dbReference type="InterPro" id="IPR055227">
    <property type="entry name" value="HRQ1_WHD"/>
</dbReference>
<dbReference type="SMART" id="SM00487">
    <property type="entry name" value="DEXDc"/>
    <property type="match status" value="1"/>
</dbReference>
<keyword evidence="6" id="KW-1185">Reference proteome</keyword>
<dbReference type="EMBL" id="JBBMFN010000006">
    <property type="protein sequence ID" value="MEQ2465004.1"/>
    <property type="molecule type" value="Genomic_DNA"/>
</dbReference>
<evidence type="ECO:0000259" key="3">
    <source>
        <dbReference type="PROSITE" id="PS51192"/>
    </source>
</evidence>
<dbReference type="CDD" id="cd18797">
    <property type="entry name" value="SF2_C_Hrq"/>
    <property type="match status" value="1"/>
</dbReference>
<dbReference type="Proteomes" id="UP001465426">
    <property type="component" value="Unassembled WGS sequence"/>
</dbReference>
<feature type="domain" description="Helicase C-terminal" evidence="4">
    <location>
        <begin position="281"/>
        <end position="435"/>
    </location>
</feature>
<dbReference type="Pfam" id="PF00270">
    <property type="entry name" value="DEAD"/>
    <property type="match status" value="1"/>
</dbReference>
<keyword evidence="5" id="KW-0347">Helicase</keyword>
<dbReference type="InterPro" id="IPR011545">
    <property type="entry name" value="DEAD/DEAH_box_helicase_dom"/>
</dbReference>
<evidence type="ECO:0000313" key="5">
    <source>
        <dbReference type="EMBL" id="MEQ2465004.1"/>
    </source>
</evidence>
<dbReference type="InterPro" id="IPR027417">
    <property type="entry name" value="P-loop_NTPase"/>
</dbReference>
<reference evidence="5 6" key="1">
    <citation type="submission" date="2024-03" db="EMBL/GenBank/DDBJ databases">
        <title>Human intestinal bacterial collection.</title>
        <authorList>
            <person name="Pauvert C."/>
            <person name="Hitch T.C.A."/>
            <person name="Clavel T."/>
        </authorList>
    </citation>
    <scope>NUCLEOTIDE SEQUENCE [LARGE SCALE GENOMIC DNA]</scope>
    <source>
        <strain evidence="5 6">CLA-SR-H024</strain>
    </source>
</reference>
<dbReference type="Gene3D" id="3.40.50.300">
    <property type="entry name" value="P-loop containing nucleotide triphosphate hydrolases"/>
    <property type="match status" value="2"/>
</dbReference>
<dbReference type="CDD" id="cd17923">
    <property type="entry name" value="DEXHc_Hrq1-like"/>
    <property type="match status" value="1"/>
</dbReference>
<dbReference type="InterPro" id="IPR018973">
    <property type="entry name" value="MZB"/>
</dbReference>
<evidence type="ECO:0000313" key="6">
    <source>
        <dbReference type="Proteomes" id="UP001465426"/>
    </source>
</evidence>
<dbReference type="InterPro" id="IPR014001">
    <property type="entry name" value="Helicase_ATP-bd"/>
</dbReference>
<dbReference type="PANTHER" id="PTHR47957:SF3">
    <property type="entry name" value="ATP-DEPENDENT HELICASE HRQ1"/>
    <property type="match status" value="1"/>
</dbReference>
<proteinExistence type="predicted"/>
<sequence length="760" mass="85874">MNVRKNLQDIMKELKTKEDYKEKISHWHTIEPKEAVTAPLPEDLLPNLKDALQKRGITRLYTHQSSSYQAIREGDSVVAVTPTASGKTLCYNLPVIQSIAENKNARALYMFPTKALAQDQKSELNELIESAELQINSYTYDGDTPASIRQKVRKAGHIVITNPDMLHSAILPHHTKWVSLFENLKYVIIDELHIYRGVFGSHVANVIRRLKRICAFYGSNPVFVCTSATIANPKELAENLTEQRVKLINNNGAPSGKKHFVFYNPPIVNIPLNIRRSATLEVRQIAGELLKNKIQTIVFAKSRVRVEILLTYLQELVKYQLGSKSIRGYRGGYLPTERRDIEQGLRHGNIYGVVSTNALELGVDIGQLQACVMTGYPGTIASSWQQAGRAGRRHDESLVIMVASSSPLDQYMVANPDYFFSRNPETARINPDNLIILIDHMKCAAYELPFKEGDTFGNCEITEILEFLTTERILFQNGDKWYWMNDSFPAHNISLRSASQENIVIIDISDRSKSRVIGESDRFSAMTLLHEEAIYMHQGIQYQVEKLDWEEKKAYVREVSVDYYTDANLAVSLKVLEEDNRTDYSEAETGFGDVSIIAMSTIFKKIKFETHENIGSGPITLPEEELHTNAAWLSFPQEKLAWDQEQTEQGLIGAAHALKHIAPLLVMADPSDLHVVPQVKAEHNEKATIFFYDQYPGGIGLSKKIYEEMPSVLKEAKKMVKNCACEYGCPSCIGTESHSNNSKRDVIRILSLLEENNFSI</sequence>
<dbReference type="PROSITE" id="PS51194">
    <property type="entry name" value="HELICASE_CTER"/>
    <property type="match status" value="1"/>
</dbReference>
<dbReference type="SMART" id="SM00490">
    <property type="entry name" value="HELICc"/>
    <property type="match status" value="1"/>
</dbReference>
<dbReference type="PROSITE" id="PS51192">
    <property type="entry name" value="HELICASE_ATP_BIND_1"/>
    <property type="match status" value="1"/>
</dbReference>